<evidence type="ECO:0000313" key="2">
    <source>
        <dbReference type="Proteomes" id="UP000199025"/>
    </source>
</evidence>
<reference evidence="1 2" key="1">
    <citation type="submission" date="2016-10" db="EMBL/GenBank/DDBJ databases">
        <authorList>
            <person name="de Groot N.N."/>
        </authorList>
    </citation>
    <scope>NUCLEOTIDE SEQUENCE [LARGE SCALE GENOMIC DNA]</scope>
    <source>
        <strain evidence="1 2">DSM 44468</strain>
    </source>
</reference>
<gene>
    <name evidence="1" type="ORF">SAMN05421835_13336</name>
</gene>
<proteinExistence type="predicted"/>
<dbReference type="AlphaFoldDB" id="A0A1I4CBY3"/>
<dbReference type="PROSITE" id="PS51257">
    <property type="entry name" value="PROKAR_LIPOPROTEIN"/>
    <property type="match status" value="1"/>
</dbReference>
<evidence type="ECO:0000313" key="1">
    <source>
        <dbReference type="EMBL" id="SFK77789.1"/>
    </source>
</evidence>
<name>A0A1I4CBY3_9PSEU</name>
<dbReference type="STRING" id="115433.SAMN05421835_13336"/>
<dbReference type="EMBL" id="FORP01000033">
    <property type="protein sequence ID" value="SFK77789.1"/>
    <property type="molecule type" value="Genomic_DNA"/>
</dbReference>
<accession>A0A1I4CBY3</accession>
<dbReference type="RefSeq" id="WP_245783404.1">
    <property type="nucleotide sequence ID" value="NZ_CBDQZW010000032.1"/>
</dbReference>
<evidence type="ECO:0008006" key="3">
    <source>
        <dbReference type="Google" id="ProtNLM"/>
    </source>
</evidence>
<organism evidence="1 2">
    <name type="scientific">Amycolatopsis sacchari</name>
    <dbReference type="NCBI Taxonomy" id="115433"/>
    <lineage>
        <taxon>Bacteria</taxon>
        <taxon>Bacillati</taxon>
        <taxon>Actinomycetota</taxon>
        <taxon>Actinomycetes</taxon>
        <taxon>Pseudonocardiales</taxon>
        <taxon>Pseudonocardiaceae</taxon>
        <taxon>Amycolatopsis</taxon>
    </lineage>
</organism>
<dbReference type="Proteomes" id="UP000199025">
    <property type="component" value="Unassembled WGS sequence"/>
</dbReference>
<protein>
    <recommendedName>
        <fullName evidence="3">Lipoprotein</fullName>
    </recommendedName>
</protein>
<keyword evidence="2" id="KW-1185">Reference proteome</keyword>
<sequence>MRPGKVGFLALLTGLGIGLSGCGQPPAEPGAIQSGGPGLSQRDVQRQDEITRWANDYCVAVGSLVDNLATMPTVDPSTPRRAVQTSSDLLGSMIGGLDRAVAGLRALPAAPLPEGDSVRTDTVTELSGVRVRAAEAKARLDDAGDAPTIDQATLGEARGPLDEVAKLNLLSGLDAVPDLRTAVARAPVCQQLTVRTTE</sequence>